<feature type="region of interest" description="Disordered" evidence="1">
    <location>
        <begin position="64"/>
        <end position="87"/>
    </location>
</feature>
<dbReference type="Proteomes" id="UP000276984">
    <property type="component" value="Chromosome"/>
</dbReference>
<reference evidence="3 4" key="1">
    <citation type="submission" date="2018-10" db="EMBL/GenBank/DDBJ databases">
        <title>Complete genome sequence of Brevundimonas naejangsanensis BRV3.</title>
        <authorList>
            <person name="Berrios L."/>
            <person name="Ely B."/>
        </authorList>
    </citation>
    <scope>NUCLEOTIDE SEQUENCE [LARGE SCALE GENOMIC DNA]</scope>
    <source>
        <strain evidence="3 4">BRV3</strain>
    </source>
</reference>
<keyword evidence="2" id="KW-0472">Membrane</keyword>
<keyword evidence="4" id="KW-1185">Reference proteome</keyword>
<name>A0A494RJA8_9CAUL</name>
<organism evidence="3 4">
    <name type="scientific">Brevundimonas naejangsanensis</name>
    <dbReference type="NCBI Taxonomy" id="588932"/>
    <lineage>
        <taxon>Bacteria</taxon>
        <taxon>Pseudomonadati</taxon>
        <taxon>Pseudomonadota</taxon>
        <taxon>Alphaproteobacteria</taxon>
        <taxon>Caulobacterales</taxon>
        <taxon>Caulobacteraceae</taxon>
        <taxon>Brevundimonas</taxon>
    </lineage>
</organism>
<protein>
    <submittedName>
        <fullName evidence="3">Uncharacterized protein</fullName>
    </submittedName>
</protein>
<dbReference type="AlphaFoldDB" id="A0A494RJA8"/>
<keyword evidence="2" id="KW-0812">Transmembrane</keyword>
<sequence length="87" mass="9469">MSQMKYIKLSDEQVRARKRRNVAIALGLLGFIALIYLVTMSRMHANNRARVAAESAALATLERADPALPPPVQPDAGAPQTTETVQP</sequence>
<dbReference type="EMBL" id="CP032707">
    <property type="protein sequence ID" value="AYG95113.1"/>
    <property type="molecule type" value="Genomic_DNA"/>
</dbReference>
<keyword evidence="2" id="KW-1133">Transmembrane helix</keyword>
<evidence type="ECO:0000313" key="3">
    <source>
        <dbReference type="EMBL" id="AYG95113.1"/>
    </source>
</evidence>
<evidence type="ECO:0000256" key="1">
    <source>
        <dbReference type="SAM" id="MobiDB-lite"/>
    </source>
</evidence>
<evidence type="ECO:0000313" key="4">
    <source>
        <dbReference type="Proteomes" id="UP000276984"/>
    </source>
</evidence>
<proteinExistence type="predicted"/>
<evidence type="ECO:0000256" key="2">
    <source>
        <dbReference type="SAM" id="Phobius"/>
    </source>
</evidence>
<accession>A0A494RJA8</accession>
<feature type="transmembrane region" description="Helical" evidence="2">
    <location>
        <begin position="21"/>
        <end position="39"/>
    </location>
</feature>
<gene>
    <name evidence="3" type="ORF">D8I30_07905</name>
</gene>